<proteinExistence type="predicted"/>
<protein>
    <submittedName>
        <fullName evidence="2">Uncharacterized protein</fullName>
    </submittedName>
</protein>
<organism evidence="2 3">
    <name type="scientific">Symbiochloris irregularis</name>
    <dbReference type="NCBI Taxonomy" id="706552"/>
    <lineage>
        <taxon>Eukaryota</taxon>
        <taxon>Viridiplantae</taxon>
        <taxon>Chlorophyta</taxon>
        <taxon>core chlorophytes</taxon>
        <taxon>Trebouxiophyceae</taxon>
        <taxon>Trebouxiales</taxon>
        <taxon>Trebouxiaceae</taxon>
        <taxon>Symbiochloris</taxon>
    </lineage>
</organism>
<reference evidence="2 3" key="1">
    <citation type="journal article" date="2024" name="Nat. Commun.">
        <title>Phylogenomics reveals the evolutionary origins of lichenization in chlorophyte algae.</title>
        <authorList>
            <person name="Puginier C."/>
            <person name="Libourel C."/>
            <person name="Otte J."/>
            <person name="Skaloud P."/>
            <person name="Haon M."/>
            <person name="Grisel S."/>
            <person name="Petersen M."/>
            <person name="Berrin J.G."/>
            <person name="Delaux P.M."/>
            <person name="Dal Grande F."/>
            <person name="Keller J."/>
        </authorList>
    </citation>
    <scope>NUCLEOTIDE SEQUENCE [LARGE SCALE GENOMIC DNA]</scope>
    <source>
        <strain evidence="2 3">SAG 2036</strain>
    </source>
</reference>
<feature type="compositionally biased region" description="Basic residues" evidence="1">
    <location>
        <begin position="1"/>
        <end position="14"/>
    </location>
</feature>
<evidence type="ECO:0000313" key="3">
    <source>
        <dbReference type="Proteomes" id="UP001465755"/>
    </source>
</evidence>
<accession>A0AAW1P8A8</accession>
<sequence length="88" mass="9653">MGKNQQHKAMQRGRHGSDDADPAAAAAAGEEGADVSFHTPAWHAARIAALTVERVPYEDWKKKQKEEAATRQAADEDEERQMREPAAA</sequence>
<comment type="caution">
    <text evidence="2">The sequence shown here is derived from an EMBL/GenBank/DDBJ whole genome shotgun (WGS) entry which is preliminary data.</text>
</comment>
<feature type="compositionally biased region" description="Basic and acidic residues" evidence="1">
    <location>
        <begin position="55"/>
        <end position="69"/>
    </location>
</feature>
<keyword evidence="3" id="KW-1185">Reference proteome</keyword>
<name>A0AAW1P8A8_9CHLO</name>
<evidence type="ECO:0000313" key="2">
    <source>
        <dbReference type="EMBL" id="KAK9804515.1"/>
    </source>
</evidence>
<gene>
    <name evidence="2" type="ORF">WJX73_002307</name>
</gene>
<evidence type="ECO:0000256" key="1">
    <source>
        <dbReference type="SAM" id="MobiDB-lite"/>
    </source>
</evidence>
<feature type="region of interest" description="Disordered" evidence="1">
    <location>
        <begin position="1"/>
        <end position="33"/>
    </location>
</feature>
<dbReference type="PANTHER" id="PTHR36021">
    <property type="entry name" value="COREPRESSOR"/>
    <property type="match status" value="1"/>
</dbReference>
<feature type="region of interest" description="Disordered" evidence="1">
    <location>
        <begin position="53"/>
        <end position="88"/>
    </location>
</feature>
<dbReference type="AlphaFoldDB" id="A0AAW1P8A8"/>
<dbReference type="EMBL" id="JALJOQ010000050">
    <property type="protein sequence ID" value="KAK9804515.1"/>
    <property type="molecule type" value="Genomic_DNA"/>
</dbReference>
<dbReference type="PANTHER" id="PTHR36021:SF1">
    <property type="entry name" value="COREPRESSOR"/>
    <property type="match status" value="1"/>
</dbReference>
<dbReference type="Proteomes" id="UP001465755">
    <property type="component" value="Unassembled WGS sequence"/>
</dbReference>